<keyword evidence="6 7" id="KW-0676">Redox-active center</keyword>
<keyword evidence="10" id="KW-0413">Isomerase</keyword>
<dbReference type="PANTHER" id="PTHR35272">
    <property type="entry name" value="THIOL:DISULFIDE INTERCHANGE PROTEIN DSBC-RELATED"/>
    <property type="match status" value="1"/>
</dbReference>
<dbReference type="RefSeq" id="WP_013346570.1">
    <property type="nucleotide sequence ID" value="NC_014541.1"/>
</dbReference>
<evidence type="ECO:0000256" key="5">
    <source>
        <dbReference type="ARBA" id="ARBA00023157"/>
    </source>
</evidence>
<dbReference type="InterPro" id="IPR012336">
    <property type="entry name" value="Thioredoxin-like_fold"/>
</dbReference>
<reference evidence="10 11" key="1">
    <citation type="journal article" date="2010" name="Stand. Genomic Sci.">
        <title>Complete genome sequence of Ferrimonas balearica type strain (PAT).</title>
        <authorList>
            <person name="Nolan M."/>
            <person name="Sikorski J."/>
            <person name="Davenport K."/>
            <person name="Lucas S."/>
            <person name="Glavina Del Rio T."/>
            <person name="Tice H."/>
            <person name="Cheng J."/>
            <person name="Goodwin L."/>
            <person name="Pitluck S."/>
            <person name="Liolios K."/>
            <person name="Ivanova N."/>
            <person name="Mavromatis K."/>
            <person name="Ovchinnikova G."/>
            <person name="Pati A."/>
            <person name="Chen A."/>
            <person name="Palaniappan K."/>
            <person name="Land M."/>
            <person name="Hauser L."/>
            <person name="Chang Y."/>
            <person name="Jeffries C."/>
            <person name="Tapia R."/>
            <person name="Brettin T."/>
            <person name="Detter J."/>
            <person name="Han C."/>
            <person name="Yasawong M."/>
            <person name="Rohde M."/>
            <person name="Tindall B."/>
            <person name="Goker M."/>
            <person name="Woyke T."/>
            <person name="Bristow J."/>
            <person name="Eisen J."/>
            <person name="Markowitz V."/>
            <person name="Hugenholtz P."/>
            <person name="Kyrpides N."/>
            <person name="Klenk H."/>
            <person name="Lapidus A."/>
        </authorList>
    </citation>
    <scope>NUCLEOTIDE SEQUENCE [LARGE SCALE GENOMIC DNA]</scope>
    <source>
        <strain evidence="11">DSM 9799 / CCM 4581 / KCTC 23876 / PAT</strain>
    </source>
</reference>
<name>E1SUF7_FERBD</name>
<comment type="similarity">
    <text evidence="2 7">Belongs to the thioredoxin family. DsbC subfamily.</text>
</comment>
<gene>
    <name evidence="10" type="ordered locus">Fbal_3064</name>
</gene>
<dbReference type="STRING" id="550540.Fbal_3064"/>
<keyword evidence="5" id="KW-1015">Disulfide bond</keyword>
<keyword evidence="3 7" id="KW-0732">Signal</keyword>
<evidence type="ECO:0000256" key="3">
    <source>
        <dbReference type="ARBA" id="ARBA00022729"/>
    </source>
</evidence>
<dbReference type="InterPro" id="IPR033954">
    <property type="entry name" value="DiS-bond_Isoase_DsbC/G"/>
</dbReference>
<protein>
    <recommendedName>
        <fullName evidence="7">Thiol:disulfide interchange protein</fullName>
    </recommendedName>
</protein>
<dbReference type="AlphaFoldDB" id="E1SUF7"/>
<evidence type="ECO:0000313" key="11">
    <source>
        <dbReference type="Proteomes" id="UP000006683"/>
    </source>
</evidence>
<dbReference type="SUPFAM" id="SSF52833">
    <property type="entry name" value="Thioredoxin-like"/>
    <property type="match status" value="1"/>
</dbReference>
<dbReference type="EMBL" id="CP002209">
    <property type="protein sequence ID" value="ADN77264.1"/>
    <property type="molecule type" value="Genomic_DNA"/>
</dbReference>
<feature type="signal peptide" evidence="7">
    <location>
        <begin position="1"/>
        <end position="22"/>
    </location>
</feature>
<keyword evidence="4 7" id="KW-0574">Periplasm</keyword>
<accession>E1SUF7</accession>
<feature type="chain" id="PRO_5010005773" description="Thiol:disulfide interchange protein" evidence="7">
    <location>
        <begin position="23"/>
        <end position="245"/>
    </location>
</feature>
<keyword evidence="11" id="KW-1185">Reference proteome</keyword>
<feature type="domain" description="Disulphide bond isomerase DsbC/G N-terminal" evidence="8">
    <location>
        <begin position="21"/>
        <end position="88"/>
    </location>
</feature>
<evidence type="ECO:0000256" key="7">
    <source>
        <dbReference type="RuleBase" id="RU364038"/>
    </source>
</evidence>
<sequence>MRLPFTPLLGAMLLMVSGSSLAQTPEQTVTDALKQKLGLTADSVSEAPVAGLYEAITNQGIFYVSADGSMLIHGQIYDLNNGMKNLTEQRMSKLRLEMLDAVKGTSIEFKAKNEKHVVYAFTDITCGYCRKLHNEIAEYNDLGITVRYLAFPRGGERNRAGQVNQSWTDMQNVWCAKDPQAAMTAAKAGEKVPDVTCATGEVVKRHYELGNSMGVTGTPALVLEDGTILPGYLPPSRLLQALESQ</sequence>
<evidence type="ECO:0000256" key="6">
    <source>
        <dbReference type="ARBA" id="ARBA00023284"/>
    </source>
</evidence>
<dbReference type="InterPro" id="IPR009094">
    <property type="entry name" value="DiS-bond_isomerase_DsbC/G_N_sf"/>
</dbReference>
<dbReference type="KEGG" id="fbl:Fbal_3064"/>
<evidence type="ECO:0000259" key="9">
    <source>
        <dbReference type="Pfam" id="PF13098"/>
    </source>
</evidence>
<comment type="function">
    <text evidence="7">Required for disulfide bond formation in some periplasmic proteins. Acts by transferring its disulfide bond to other proteins and is reduced in the process.</text>
</comment>
<dbReference type="PANTHER" id="PTHR35272:SF3">
    <property type="entry name" value="THIOL:DISULFIDE INTERCHANGE PROTEIN DSBC"/>
    <property type="match status" value="1"/>
</dbReference>
<dbReference type="CDD" id="cd03020">
    <property type="entry name" value="DsbA_DsbC_DsbG"/>
    <property type="match status" value="1"/>
</dbReference>
<dbReference type="SUPFAM" id="SSF54423">
    <property type="entry name" value="DsbC/DsbG N-terminal domain-like"/>
    <property type="match status" value="1"/>
</dbReference>
<dbReference type="Proteomes" id="UP000006683">
    <property type="component" value="Chromosome"/>
</dbReference>
<dbReference type="Pfam" id="PF13098">
    <property type="entry name" value="Thioredoxin_2"/>
    <property type="match status" value="1"/>
</dbReference>
<evidence type="ECO:0000256" key="1">
    <source>
        <dbReference type="ARBA" id="ARBA00004418"/>
    </source>
</evidence>
<evidence type="ECO:0000256" key="2">
    <source>
        <dbReference type="ARBA" id="ARBA00009813"/>
    </source>
</evidence>
<dbReference type="GO" id="GO:0016853">
    <property type="term" value="F:isomerase activity"/>
    <property type="evidence" value="ECO:0007669"/>
    <property type="project" value="UniProtKB-KW"/>
</dbReference>
<dbReference type="InterPro" id="IPR051470">
    <property type="entry name" value="Thiol:disulfide_interchange"/>
</dbReference>
<dbReference type="Gene3D" id="3.10.450.70">
    <property type="entry name" value="Disulphide bond isomerase, DsbC/G, N-terminal"/>
    <property type="match status" value="1"/>
</dbReference>
<dbReference type="NCBIfam" id="NF008129">
    <property type="entry name" value="PRK10877.1"/>
    <property type="match status" value="1"/>
</dbReference>
<dbReference type="Gene3D" id="3.40.30.10">
    <property type="entry name" value="Glutaredoxin"/>
    <property type="match status" value="1"/>
</dbReference>
<dbReference type="HOGENOM" id="CLU_083593_0_0_6"/>
<dbReference type="Pfam" id="PF10411">
    <property type="entry name" value="DsbC_N"/>
    <property type="match status" value="1"/>
</dbReference>
<evidence type="ECO:0000256" key="4">
    <source>
        <dbReference type="ARBA" id="ARBA00022764"/>
    </source>
</evidence>
<dbReference type="GO" id="GO:0042597">
    <property type="term" value="C:periplasmic space"/>
    <property type="evidence" value="ECO:0007669"/>
    <property type="project" value="UniProtKB-SubCell"/>
</dbReference>
<dbReference type="OrthoDB" id="12976at2"/>
<feature type="domain" description="Thioredoxin-like fold" evidence="9">
    <location>
        <begin position="111"/>
        <end position="242"/>
    </location>
</feature>
<dbReference type="eggNOG" id="COG1651">
    <property type="taxonomic scope" value="Bacteria"/>
</dbReference>
<organism evidence="10 11">
    <name type="scientific">Ferrimonas balearica (strain DSM 9799 / CCM 4581 / KCTC 23876 / PAT)</name>
    <dbReference type="NCBI Taxonomy" id="550540"/>
    <lineage>
        <taxon>Bacteria</taxon>
        <taxon>Pseudomonadati</taxon>
        <taxon>Pseudomonadota</taxon>
        <taxon>Gammaproteobacteria</taxon>
        <taxon>Alteromonadales</taxon>
        <taxon>Ferrimonadaceae</taxon>
        <taxon>Ferrimonas</taxon>
    </lineage>
</organism>
<dbReference type="InterPro" id="IPR036249">
    <property type="entry name" value="Thioredoxin-like_sf"/>
</dbReference>
<dbReference type="InterPro" id="IPR018950">
    <property type="entry name" value="DiS-bond_isomerase_DsbC/G_N"/>
</dbReference>
<evidence type="ECO:0000313" key="10">
    <source>
        <dbReference type="EMBL" id="ADN77264.1"/>
    </source>
</evidence>
<comment type="subcellular location">
    <subcellularLocation>
        <location evidence="1 7">Periplasm</location>
    </subcellularLocation>
</comment>
<dbReference type="GeneID" id="67183286"/>
<evidence type="ECO:0000259" key="8">
    <source>
        <dbReference type="Pfam" id="PF10411"/>
    </source>
</evidence>
<proteinExistence type="inferred from homology"/>